<organism evidence="2 3">
    <name type="scientific">Citrus sinensis</name>
    <name type="common">Sweet orange</name>
    <name type="synonym">Citrus aurantium var. sinensis</name>
    <dbReference type="NCBI Taxonomy" id="2711"/>
    <lineage>
        <taxon>Eukaryota</taxon>
        <taxon>Viridiplantae</taxon>
        <taxon>Streptophyta</taxon>
        <taxon>Embryophyta</taxon>
        <taxon>Tracheophyta</taxon>
        <taxon>Spermatophyta</taxon>
        <taxon>Magnoliopsida</taxon>
        <taxon>eudicotyledons</taxon>
        <taxon>Gunneridae</taxon>
        <taxon>Pentapetalae</taxon>
        <taxon>rosids</taxon>
        <taxon>malvids</taxon>
        <taxon>Sapindales</taxon>
        <taxon>Rutaceae</taxon>
        <taxon>Aurantioideae</taxon>
        <taxon>Citrus</taxon>
    </lineage>
</organism>
<evidence type="ECO:0000313" key="2">
    <source>
        <dbReference type="EMBL" id="KDO56563.1"/>
    </source>
</evidence>
<evidence type="ECO:0000313" key="3">
    <source>
        <dbReference type="Proteomes" id="UP000027120"/>
    </source>
</evidence>
<dbReference type="Proteomes" id="UP000027120">
    <property type="component" value="Unassembled WGS sequence"/>
</dbReference>
<feature type="non-terminal residue" evidence="2">
    <location>
        <position position="70"/>
    </location>
</feature>
<gene>
    <name evidence="2" type="ORF">CISIN_1g0070152mg</name>
</gene>
<keyword evidence="3" id="KW-1185">Reference proteome</keyword>
<feature type="region of interest" description="Disordered" evidence="1">
    <location>
        <begin position="1"/>
        <end position="22"/>
    </location>
</feature>
<protein>
    <submittedName>
        <fullName evidence="2">Uncharacterized protein</fullName>
    </submittedName>
</protein>
<name>A0A067EN94_CITSI</name>
<feature type="compositionally biased region" description="Polar residues" evidence="1">
    <location>
        <begin position="1"/>
        <end position="10"/>
    </location>
</feature>
<dbReference type="EMBL" id="KK784971">
    <property type="protein sequence ID" value="KDO56563.1"/>
    <property type="molecule type" value="Genomic_DNA"/>
</dbReference>
<feature type="compositionally biased region" description="Low complexity" evidence="1">
    <location>
        <begin position="11"/>
        <end position="20"/>
    </location>
</feature>
<evidence type="ECO:0000256" key="1">
    <source>
        <dbReference type="SAM" id="MobiDB-lite"/>
    </source>
</evidence>
<reference evidence="2 3" key="1">
    <citation type="submission" date="2014-04" db="EMBL/GenBank/DDBJ databases">
        <authorList>
            <consortium name="International Citrus Genome Consortium"/>
            <person name="Gmitter F."/>
            <person name="Chen C."/>
            <person name="Farmerie W."/>
            <person name="Harkins T."/>
            <person name="Desany B."/>
            <person name="Mohiuddin M."/>
            <person name="Kodira C."/>
            <person name="Borodovsky M."/>
            <person name="Lomsadze A."/>
            <person name="Burns P."/>
            <person name="Jenkins J."/>
            <person name="Prochnik S."/>
            <person name="Shu S."/>
            <person name="Chapman J."/>
            <person name="Pitluck S."/>
            <person name="Schmutz J."/>
            <person name="Rokhsar D."/>
        </authorList>
    </citation>
    <scope>NUCLEOTIDE SEQUENCE</scope>
</reference>
<dbReference type="AlphaFoldDB" id="A0A067EN94"/>
<sequence length="70" mass="7615">MSSSPAAQLQSSGSDSEGSGQACEQSIVIPNRFITIADSFEKKEHSWFVTSQIPTDLSIQVQDVTFTVHK</sequence>
<accession>A0A067EN94</accession>
<proteinExistence type="predicted"/>